<dbReference type="STRING" id="1121420.SAMN02746098_03804"/>
<sequence>MIEKLREYFDEMVVYKDLKKSNFFSALSLPSFLRDWLLKKFENEDGKFDIEEVSSFIHEYLPKKDEWISIKNRIIVENERVKFLTKISVDINIKNQEITFALPDFGLTNRETIIESDVWYQCKDELVKGKETWGVVELGYRLPDEELKIPGRIKLVSFTDFCPYSVDLDYYKETRAQFNIKEWIDIILGAIDYNADGYADEHEKLTMLTRLLPFVEKRLNLIELAPKGTGKSYLFGRVSKFGWLSSGGVMSRAKMFYDISKRTPGLVCGNDFIALDEVQTISFTDVDEMRAALKGYMESGVFTVGNYEGTADSGIILLGNISKGNMDEYKSMFSELPSAFHESALIDRFHGFIKGWDIPRMHDDLKISGWALNSEYFCTIMHLLREDASYRAIVDQLIVVPDHADTRDTEAVKRITTSYLKLLFPQVRSAEDVDIREFQMYCLRPAAKMRQIIKKQLGILDIEFKGKDVPVFSVRKTSNED</sequence>
<dbReference type="Pfam" id="PF13337">
    <property type="entry name" value="BrxL_ATPase"/>
    <property type="match status" value="1"/>
</dbReference>
<dbReference type="GO" id="GO:0006508">
    <property type="term" value="P:proteolysis"/>
    <property type="evidence" value="ECO:0007669"/>
    <property type="project" value="UniProtKB-KW"/>
</dbReference>
<dbReference type="Proteomes" id="UP000183954">
    <property type="component" value="Unassembled WGS sequence"/>
</dbReference>
<protein>
    <submittedName>
        <fullName evidence="2">ATP-dependent Lon protease</fullName>
    </submittedName>
</protein>
<dbReference type="Pfam" id="PF20442">
    <property type="entry name" value="BrxL_N"/>
    <property type="match status" value="1"/>
</dbReference>
<proteinExistence type="predicted"/>
<gene>
    <name evidence="2" type="ORF">SAMN02746098_03804</name>
</gene>
<organism evidence="2 3">
    <name type="scientific">Desulfosporosinus lacus DSM 15449</name>
    <dbReference type="NCBI Taxonomy" id="1121420"/>
    <lineage>
        <taxon>Bacteria</taxon>
        <taxon>Bacillati</taxon>
        <taxon>Bacillota</taxon>
        <taxon>Clostridia</taxon>
        <taxon>Eubacteriales</taxon>
        <taxon>Desulfitobacteriaceae</taxon>
        <taxon>Desulfosporosinus</taxon>
    </lineage>
</organism>
<evidence type="ECO:0000259" key="1">
    <source>
        <dbReference type="Pfam" id="PF20442"/>
    </source>
</evidence>
<dbReference type="InterPro" id="IPR046838">
    <property type="entry name" value="BrxL_N"/>
</dbReference>
<evidence type="ECO:0000313" key="3">
    <source>
        <dbReference type="Proteomes" id="UP000183954"/>
    </source>
</evidence>
<name>A0A1M5ZXT2_9FIRM</name>
<dbReference type="NCBIfam" id="TIGR02688">
    <property type="entry name" value="BREX system Lon protease-like protein BrxL"/>
    <property type="match status" value="1"/>
</dbReference>
<dbReference type="RefSeq" id="WP_073031287.1">
    <property type="nucleotide sequence ID" value="NZ_FQXJ01000016.1"/>
</dbReference>
<dbReference type="GO" id="GO:0008233">
    <property type="term" value="F:peptidase activity"/>
    <property type="evidence" value="ECO:0007669"/>
    <property type="project" value="UniProtKB-KW"/>
</dbReference>
<keyword evidence="2" id="KW-0645">Protease</keyword>
<keyword evidence="3" id="KW-1185">Reference proteome</keyword>
<keyword evidence="2" id="KW-0378">Hydrolase</keyword>
<reference evidence="3" key="1">
    <citation type="submission" date="2016-11" db="EMBL/GenBank/DDBJ databases">
        <authorList>
            <person name="Varghese N."/>
            <person name="Submissions S."/>
        </authorList>
    </citation>
    <scope>NUCLEOTIDE SEQUENCE [LARGE SCALE GENOMIC DNA]</scope>
    <source>
        <strain evidence="3">DSM 15449</strain>
    </source>
</reference>
<dbReference type="EMBL" id="FQXJ01000016">
    <property type="protein sequence ID" value="SHI29061.1"/>
    <property type="molecule type" value="Genomic_DNA"/>
</dbReference>
<evidence type="ECO:0000313" key="2">
    <source>
        <dbReference type="EMBL" id="SHI29061.1"/>
    </source>
</evidence>
<dbReference type="OrthoDB" id="5297084at2"/>
<dbReference type="InterPro" id="IPR014061">
    <property type="entry name" value="BrxL-like"/>
</dbReference>
<dbReference type="AlphaFoldDB" id="A0A1M5ZXT2"/>
<accession>A0A1M5ZXT2</accession>
<feature type="domain" description="BREX system Lon protease-like BrxL N-terminal" evidence="1">
    <location>
        <begin position="7"/>
        <end position="140"/>
    </location>
</feature>